<dbReference type="EnsemblPlants" id="MELO3C010043.2.1">
    <property type="protein sequence ID" value="MELO3C010043.2.1"/>
    <property type="gene ID" value="MELO3C010043.2"/>
</dbReference>
<dbReference type="Gramene" id="MELO3C010043.2.1">
    <property type="protein sequence ID" value="MELO3C010043.2.1"/>
    <property type="gene ID" value="MELO3C010043.2"/>
</dbReference>
<protein>
    <submittedName>
        <fullName evidence="2">Uncharacterized protein</fullName>
    </submittedName>
</protein>
<feature type="region of interest" description="Disordered" evidence="1">
    <location>
        <begin position="1"/>
        <end position="33"/>
    </location>
</feature>
<accession>A0A9I9CXN9</accession>
<organism evidence="2">
    <name type="scientific">Cucumis melo</name>
    <name type="common">Muskmelon</name>
    <dbReference type="NCBI Taxonomy" id="3656"/>
    <lineage>
        <taxon>Eukaryota</taxon>
        <taxon>Viridiplantae</taxon>
        <taxon>Streptophyta</taxon>
        <taxon>Embryophyta</taxon>
        <taxon>Tracheophyta</taxon>
        <taxon>Spermatophyta</taxon>
        <taxon>Magnoliopsida</taxon>
        <taxon>eudicotyledons</taxon>
        <taxon>Gunneridae</taxon>
        <taxon>Pentapetalae</taxon>
        <taxon>rosids</taxon>
        <taxon>fabids</taxon>
        <taxon>Cucurbitales</taxon>
        <taxon>Cucurbitaceae</taxon>
        <taxon>Benincaseae</taxon>
        <taxon>Cucumis</taxon>
    </lineage>
</organism>
<evidence type="ECO:0000313" key="2">
    <source>
        <dbReference type="EnsemblPlants" id="MELO3C010043.2.1"/>
    </source>
</evidence>
<proteinExistence type="predicted"/>
<reference evidence="2" key="1">
    <citation type="submission" date="2023-03" db="UniProtKB">
        <authorList>
            <consortium name="EnsemblPlants"/>
        </authorList>
    </citation>
    <scope>IDENTIFICATION</scope>
</reference>
<name>A0A9I9CXN9_CUCME</name>
<dbReference type="AlphaFoldDB" id="A0A9I9CXN9"/>
<sequence>MNKEYQTRTGQSLMDRVRASRRRATKHVGQNDEVGLGTRSKAWVGPLGARCGSRLGSGGMRDGPNRASWSFRVSLGFRVESRV</sequence>
<evidence type="ECO:0000256" key="1">
    <source>
        <dbReference type="SAM" id="MobiDB-lite"/>
    </source>
</evidence>